<dbReference type="OrthoDB" id="4888303at2759"/>
<feature type="compositionally biased region" description="Basic and acidic residues" evidence="1">
    <location>
        <begin position="337"/>
        <end position="350"/>
    </location>
</feature>
<feature type="region of interest" description="Disordered" evidence="1">
    <location>
        <begin position="261"/>
        <end position="357"/>
    </location>
</feature>
<evidence type="ECO:0000313" key="2">
    <source>
        <dbReference type="EMBL" id="OAA64213.1"/>
    </source>
</evidence>
<dbReference type="AlphaFoldDB" id="A0A167WUZ7"/>
<dbReference type="Proteomes" id="UP000076874">
    <property type="component" value="Unassembled WGS sequence"/>
</dbReference>
<name>A0A167WUZ7_9HYPO</name>
<evidence type="ECO:0000256" key="1">
    <source>
        <dbReference type="SAM" id="MobiDB-lite"/>
    </source>
</evidence>
<comment type="caution">
    <text evidence="2">The sequence shown here is derived from an EMBL/GenBank/DDBJ whole genome shotgun (WGS) entry which is preliminary data.</text>
</comment>
<feature type="compositionally biased region" description="Polar residues" evidence="1">
    <location>
        <begin position="300"/>
        <end position="314"/>
    </location>
</feature>
<organism evidence="2 3">
    <name type="scientific">Niveomyces insectorum RCEF 264</name>
    <dbReference type="NCBI Taxonomy" id="1081102"/>
    <lineage>
        <taxon>Eukaryota</taxon>
        <taxon>Fungi</taxon>
        <taxon>Dikarya</taxon>
        <taxon>Ascomycota</taxon>
        <taxon>Pezizomycotina</taxon>
        <taxon>Sordariomycetes</taxon>
        <taxon>Hypocreomycetidae</taxon>
        <taxon>Hypocreales</taxon>
        <taxon>Cordycipitaceae</taxon>
        <taxon>Niveomyces</taxon>
    </lineage>
</organism>
<feature type="compositionally biased region" description="Basic and acidic residues" evidence="1">
    <location>
        <begin position="267"/>
        <end position="297"/>
    </location>
</feature>
<keyword evidence="3" id="KW-1185">Reference proteome</keyword>
<protein>
    <submittedName>
        <fullName evidence="2">Uncharacterized protein</fullName>
    </submittedName>
</protein>
<dbReference type="EMBL" id="AZHD01000004">
    <property type="protein sequence ID" value="OAA64213.1"/>
    <property type="molecule type" value="Genomic_DNA"/>
</dbReference>
<sequence length="489" mass="55359">MNLILTRRRGKPGDIWNGRPIVDWAALIAQHTPQTAYVAIDLEGVHKQRSESIAGVSELGVAIVPPPVLQKQRPTSDDNEVDSSAFPKPSLVVDDLIRDHDIQSVSFRIQGRPLTRNAIRNQEALCLYDTVWVEEEDIEDRLLTLLTSTRDRFNQECGRGSRPVSMVLVGYAMAMEYRVLCASFPRVVSSGLFSAWCDLGELVHQSLGHRTSLSNSLSALGYPYGAFVHRKRSRLHRAGNDVVRELTVLLHILHFYQTTTSLPAGSRSDEDSRHAEETDEAGRRKDIADDASDKLPDDNVLTTGKTYNAATGQDRQQHPLSHPFQYPMRPPRIKAPTPERREASEHRPSPHSDYPFTVSLRPENGGSMRAVARDARALRALFAAYDPVTTVMHPDKTRSWICLPNEEQRDRFVHDVHGNVRFGVEWRARALPVEAPPRGVSRRERVRQIDRRLPGNEHVQEETQKRRSAWRETIKDDEGLEALRMLVIS</sequence>
<gene>
    <name evidence="2" type="ORF">SPI_02860</name>
</gene>
<reference evidence="2 3" key="1">
    <citation type="journal article" date="2016" name="Genome Biol. Evol.">
        <title>Divergent and convergent evolution of fungal pathogenicity.</title>
        <authorList>
            <person name="Shang Y."/>
            <person name="Xiao G."/>
            <person name="Zheng P."/>
            <person name="Cen K."/>
            <person name="Zhan S."/>
            <person name="Wang C."/>
        </authorList>
    </citation>
    <scope>NUCLEOTIDE SEQUENCE [LARGE SCALE GENOMIC DNA]</scope>
    <source>
        <strain evidence="2 3">RCEF 264</strain>
    </source>
</reference>
<proteinExistence type="predicted"/>
<evidence type="ECO:0000313" key="3">
    <source>
        <dbReference type="Proteomes" id="UP000076874"/>
    </source>
</evidence>
<dbReference type="STRING" id="1081102.A0A167WUZ7"/>
<accession>A0A167WUZ7</accession>